<dbReference type="InterPro" id="IPR030489">
    <property type="entry name" value="TR_Rrf2-type_CS"/>
</dbReference>
<dbReference type="Proteomes" id="UP000244162">
    <property type="component" value="Unassembled WGS sequence"/>
</dbReference>
<dbReference type="OrthoDB" id="9802344at2"/>
<dbReference type="NCBIfam" id="TIGR00738">
    <property type="entry name" value="rrf2_super"/>
    <property type="match status" value="1"/>
</dbReference>
<name>A0A2T5FTP0_9SPHN</name>
<dbReference type="InterPro" id="IPR036388">
    <property type="entry name" value="WH-like_DNA-bd_sf"/>
</dbReference>
<dbReference type="AlphaFoldDB" id="A0A2T5FTP0"/>
<evidence type="ECO:0000313" key="3">
    <source>
        <dbReference type="Proteomes" id="UP000244162"/>
    </source>
</evidence>
<dbReference type="GO" id="GO:0005829">
    <property type="term" value="C:cytosol"/>
    <property type="evidence" value="ECO:0007669"/>
    <property type="project" value="TreeGrafter"/>
</dbReference>
<dbReference type="Gene3D" id="1.10.10.10">
    <property type="entry name" value="Winged helix-like DNA-binding domain superfamily/Winged helix DNA-binding domain"/>
    <property type="match status" value="1"/>
</dbReference>
<dbReference type="GO" id="GO:0003700">
    <property type="term" value="F:DNA-binding transcription factor activity"/>
    <property type="evidence" value="ECO:0007669"/>
    <property type="project" value="TreeGrafter"/>
</dbReference>
<organism evidence="2 3">
    <name type="scientific">Sphingomonas oleivorans</name>
    <dbReference type="NCBI Taxonomy" id="1735121"/>
    <lineage>
        <taxon>Bacteria</taxon>
        <taxon>Pseudomonadati</taxon>
        <taxon>Pseudomonadota</taxon>
        <taxon>Alphaproteobacteria</taxon>
        <taxon>Sphingomonadales</taxon>
        <taxon>Sphingomonadaceae</taxon>
        <taxon>Sphingomonas</taxon>
    </lineage>
</organism>
<comment type="caution">
    <text evidence="2">The sequence shown here is derived from an EMBL/GenBank/DDBJ whole genome shotgun (WGS) entry which is preliminary data.</text>
</comment>
<dbReference type="PANTHER" id="PTHR33221">
    <property type="entry name" value="WINGED HELIX-TURN-HELIX TRANSCRIPTIONAL REGULATOR, RRF2 FAMILY"/>
    <property type="match status" value="1"/>
</dbReference>
<accession>A0A2T5FTP0</accession>
<dbReference type="PROSITE" id="PS01332">
    <property type="entry name" value="HTH_RRF2_1"/>
    <property type="match status" value="1"/>
</dbReference>
<dbReference type="PANTHER" id="PTHR33221:SF5">
    <property type="entry name" value="HTH-TYPE TRANSCRIPTIONAL REGULATOR ISCR"/>
    <property type="match status" value="1"/>
</dbReference>
<dbReference type="RefSeq" id="WP_107970164.1">
    <property type="nucleotide sequence ID" value="NZ_NWBU01000018.1"/>
</dbReference>
<evidence type="ECO:0000313" key="2">
    <source>
        <dbReference type="EMBL" id="PTQ07428.1"/>
    </source>
</evidence>
<keyword evidence="3" id="KW-1185">Reference proteome</keyword>
<dbReference type="InterPro" id="IPR036390">
    <property type="entry name" value="WH_DNA-bd_sf"/>
</dbReference>
<reference evidence="2 3" key="1">
    <citation type="submission" date="2017-09" db="EMBL/GenBank/DDBJ databases">
        <title>Sphingomonas panjinensis sp.nov., isolated from oil-contaminated soil.</title>
        <authorList>
            <person name="Wang L."/>
            <person name="Chen L."/>
        </authorList>
    </citation>
    <scope>NUCLEOTIDE SEQUENCE [LARGE SCALE GENOMIC DNA]</scope>
    <source>
        <strain evidence="2 3">FW-11</strain>
    </source>
</reference>
<dbReference type="EMBL" id="NWBU01000018">
    <property type="protein sequence ID" value="PTQ07428.1"/>
    <property type="molecule type" value="Genomic_DNA"/>
</dbReference>
<dbReference type="Pfam" id="PF02082">
    <property type="entry name" value="Rrf2"/>
    <property type="match status" value="1"/>
</dbReference>
<protein>
    <submittedName>
        <fullName evidence="2">Transcriptional regulator</fullName>
    </submittedName>
</protein>
<dbReference type="InterPro" id="IPR000944">
    <property type="entry name" value="Tscrpt_reg_Rrf2"/>
</dbReference>
<keyword evidence="1" id="KW-0238">DNA-binding</keyword>
<gene>
    <name evidence="2" type="ORF">CLG96_17975</name>
</gene>
<evidence type="ECO:0000256" key="1">
    <source>
        <dbReference type="ARBA" id="ARBA00023125"/>
    </source>
</evidence>
<dbReference type="PROSITE" id="PS51197">
    <property type="entry name" value="HTH_RRF2_2"/>
    <property type="match status" value="1"/>
</dbReference>
<sequence>MLSQRGRYALKAMINLSRVADRRPKQVSLISIEENIPRKFLEAIMSDLRQHGLVESARGKLGGYRLARPAELITFGEIMRLTDGPLALLPCVSRQFYRRCEDCPDEAACALRRVMGMVRKEVSDILDRTTLADAMARPGISAELIGG</sequence>
<dbReference type="SUPFAM" id="SSF46785">
    <property type="entry name" value="Winged helix' DNA-binding domain"/>
    <property type="match status" value="1"/>
</dbReference>
<dbReference type="GO" id="GO:0003677">
    <property type="term" value="F:DNA binding"/>
    <property type="evidence" value="ECO:0007669"/>
    <property type="project" value="UniProtKB-KW"/>
</dbReference>
<proteinExistence type="predicted"/>